<proteinExistence type="predicted"/>
<protein>
    <submittedName>
        <fullName evidence="2">Uncharacterized protein</fullName>
    </submittedName>
</protein>
<keyword evidence="3" id="KW-1185">Reference proteome</keyword>
<gene>
    <name evidence="2" type="ORF">MAMMFC1_02538</name>
</gene>
<organism evidence="2 3">
    <name type="scientific">Methylomusa anaerophila</name>
    <dbReference type="NCBI Taxonomy" id="1930071"/>
    <lineage>
        <taxon>Bacteria</taxon>
        <taxon>Bacillati</taxon>
        <taxon>Bacillota</taxon>
        <taxon>Negativicutes</taxon>
        <taxon>Selenomonadales</taxon>
        <taxon>Sporomusaceae</taxon>
        <taxon>Methylomusa</taxon>
    </lineage>
</organism>
<reference evidence="2 3" key="1">
    <citation type="journal article" date="2018" name="Int. J. Syst. Evol. Microbiol.">
        <title>Methylomusa anaerophila gen. nov., sp. nov., an anaerobic methanol-utilizing bacterium isolated from a microbial fuel cell.</title>
        <authorList>
            <person name="Amano N."/>
            <person name="Yamamuro A."/>
            <person name="Miyahara M."/>
            <person name="Kouzuma A."/>
            <person name="Abe T."/>
            <person name="Watanabe K."/>
        </authorList>
    </citation>
    <scope>NUCLEOTIDE SEQUENCE [LARGE SCALE GENOMIC DNA]</scope>
    <source>
        <strain evidence="2 3">MMFC1</strain>
    </source>
</reference>
<keyword evidence="1" id="KW-0812">Transmembrane</keyword>
<name>A0A348ALA5_9FIRM</name>
<accession>A0A348ALA5</accession>
<dbReference type="AlphaFoldDB" id="A0A348ALA5"/>
<evidence type="ECO:0000313" key="2">
    <source>
        <dbReference type="EMBL" id="BBB91853.1"/>
    </source>
</evidence>
<evidence type="ECO:0000313" key="3">
    <source>
        <dbReference type="Proteomes" id="UP000276437"/>
    </source>
</evidence>
<evidence type="ECO:0000256" key="1">
    <source>
        <dbReference type="SAM" id="Phobius"/>
    </source>
</evidence>
<keyword evidence="1" id="KW-0472">Membrane</keyword>
<dbReference type="Proteomes" id="UP000276437">
    <property type="component" value="Chromosome"/>
</dbReference>
<dbReference type="KEGG" id="mana:MAMMFC1_02538"/>
<feature type="transmembrane region" description="Helical" evidence="1">
    <location>
        <begin position="7"/>
        <end position="25"/>
    </location>
</feature>
<keyword evidence="1" id="KW-1133">Transmembrane helix</keyword>
<dbReference type="EMBL" id="AP018449">
    <property type="protein sequence ID" value="BBB91853.1"/>
    <property type="molecule type" value="Genomic_DNA"/>
</dbReference>
<sequence length="69" mass="7846">MLKNYPATYLFLLSLIPLIVLSYITPLVSGWYLVTILLEALTFTTKFICITLLIGAIIEIVSSFRKLQH</sequence>
<feature type="transmembrane region" description="Helical" evidence="1">
    <location>
        <begin position="31"/>
        <end position="58"/>
    </location>
</feature>